<sequence length="104" mass="11922">MTSSTVGLSLALCVMFLLTEAYPSSKESQRHLVDVFNCIRRQVLAVGKMYKKIRDEFTGAELMAECSRILGQFSTREMRCVFSPIRCLFRPTDQPHDDNDGNRR</sequence>
<feature type="signal peptide" evidence="1">
    <location>
        <begin position="1"/>
        <end position="21"/>
    </location>
</feature>
<accession>A0A0K0DIP4</accession>
<keyword evidence="2" id="KW-1185">Reference proteome</keyword>
<proteinExistence type="predicted"/>
<organism evidence="2 3">
    <name type="scientific">Angiostrongylus cantonensis</name>
    <name type="common">Rat lungworm</name>
    <dbReference type="NCBI Taxonomy" id="6313"/>
    <lineage>
        <taxon>Eukaryota</taxon>
        <taxon>Metazoa</taxon>
        <taxon>Ecdysozoa</taxon>
        <taxon>Nematoda</taxon>
        <taxon>Chromadorea</taxon>
        <taxon>Rhabditida</taxon>
        <taxon>Rhabditina</taxon>
        <taxon>Rhabditomorpha</taxon>
        <taxon>Strongyloidea</taxon>
        <taxon>Metastrongylidae</taxon>
        <taxon>Angiostrongylus</taxon>
    </lineage>
</organism>
<feature type="chain" id="PRO_5005326740" evidence="1">
    <location>
        <begin position="22"/>
        <end position="104"/>
    </location>
</feature>
<reference evidence="2" key="1">
    <citation type="submission" date="2012-09" db="EMBL/GenBank/DDBJ databases">
        <authorList>
            <person name="Martin A.A."/>
        </authorList>
    </citation>
    <scope>NUCLEOTIDE SEQUENCE</scope>
</reference>
<evidence type="ECO:0000313" key="2">
    <source>
        <dbReference type="Proteomes" id="UP000035642"/>
    </source>
</evidence>
<evidence type="ECO:0000256" key="1">
    <source>
        <dbReference type="SAM" id="SignalP"/>
    </source>
</evidence>
<dbReference type="WBParaSite" id="ACAC_0001118801-mRNA-1">
    <property type="protein sequence ID" value="ACAC_0001118801-mRNA-1"/>
    <property type="gene ID" value="ACAC_0001118801"/>
</dbReference>
<dbReference type="AlphaFoldDB" id="A0A0K0DIP4"/>
<keyword evidence="1" id="KW-0732">Signal</keyword>
<name>A0A0K0DIP4_ANGCA</name>
<reference evidence="3" key="2">
    <citation type="submission" date="2017-02" db="UniProtKB">
        <authorList>
            <consortium name="WormBaseParasite"/>
        </authorList>
    </citation>
    <scope>IDENTIFICATION</scope>
</reference>
<protein>
    <submittedName>
        <fullName evidence="3">Secreted protein</fullName>
    </submittedName>
</protein>
<dbReference type="Proteomes" id="UP000035642">
    <property type="component" value="Unassembled WGS sequence"/>
</dbReference>
<evidence type="ECO:0000313" key="3">
    <source>
        <dbReference type="WBParaSite" id="ACAC_0001118801-mRNA-1"/>
    </source>
</evidence>